<feature type="disulfide bond" evidence="14">
    <location>
        <begin position="471"/>
        <end position="506"/>
    </location>
</feature>
<dbReference type="Pfam" id="PF00128">
    <property type="entry name" value="Alpha-amylase"/>
    <property type="match status" value="1"/>
</dbReference>
<dbReference type="GO" id="GO:0016052">
    <property type="term" value="P:carbohydrate catabolic process"/>
    <property type="evidence" value="ECO:0007669"/>
    <property type="project" value="InterPro"/>
</dbReference>
<dbReference type="SUPFAM" id="SSF51011">
    <property type="entry name" value="Glycosyl hydrolase domain"/>
    <property type="match status" value="1"/>
</dbReference>
<dbReference type="CDD" id="cd11319">
    <property type="entry name" value="AmyAc_euk_AmyA"/>
    <property type="match status" value="1"/>
</dbReference>
<evidence type="ECO:0000256" key="14">
    <source>
        <dbReference type="PIRSR" id="PIRSR001024-4"/>
    </source>
</evidence>
<evidence type="ECO:0000256" key="15">
    <source>
        <dbReference type="PIRSR" id="PIRSR001024-5"/>
    </source>
</evidence>
<evidence type="ECO:0000256" key="4">
    <source>
        <dbReference type="ARBA" id="ARBA00012595"/>
    </source>
</evidence>
<evidence type="ECO:0000256" key="9">
    <source>
        <dbReference type="ARBA" id="ARBA00023180"/>
    </source>
</evidence>
<dbReference type="FunFam" id="3.20.20.80:FF:000120">
    <property type="entry name" value="Alpha-amylase A"/>
    <property type="match status" value="1"/>
</dbReference>
<dbReference type="SUPFAM" id="SSF51445">
    <property type="entry name" value="(Trans)glycosidases"/>
    <property type="match status" value="1"/>
</dbReference>
<keyword evidence="8 14" id="KW-1015">Disulfide bond</keyword>
<feature type="binding site" evidence="15">
    <location>
        <position position="142"/>
    </location>
    <ligand>
        <name>substrate</name>
    </ligand>
</feature>
<name>A0A232M4A5_9EURO</name>
<feature type="chain" id="PRO_5012082237" description="alpha-amylase" evidence="16">
    <location>
        <begin position="21"/>
        <end position="509"/>
    </location>
</feature>
<evidence type="ECO:0000259" key="17">
    <source>
        <dbReference type="SMART" id="SM00642"/>
    </source>
</evidence>
<evidence type="ECO:0000256" key="3">
    <source>
        <dbReference type="ARBA" id="ARBA00008061"/>
    </source>
</evidence>
<feature type="binding site" evidence="15">
    <location>
        <position position="319"/>
    </location>
    <ligand>
        <name>substrate</name>
    </ligand>
</feature>
<evidence type="ECO:0000256" key="6">
    <source>
        <dbReference type="ARBA" id="ARBA00022801"/>
    </source>
</evidence>
<dbReference type="Gene3D" id="3.20.20.80">
    <property type="entry name" value="Glycosidases"/>
    <property type="match status" value="1"/>
</dbReference>
<evidence type="ECO:0000256" key="10">
    <source>
        <dbReference type="ARBA" id="ARBA00023277"/>
    </source>
</evidence>
<feature type="binding site" evidence="15">
    <location>
        <position position="366"/>
    </location>
    <ligand>
        <name>substrate</name>
    </ligand>
</feature>
<proteinExistence type="inferred from homology"/>
<keyword evidence="9" id="KW-0325">Glycoprotein</keyword>
<feature type="binding site" evidence="15">
    <location>
        <position position="103"/>
    </location>
    <ligand>
        <name>substrate</name>
    </ligand>
</feature>
<comment type="cofactor">
    <cofactor evidence="2">
        <name>Ca(2+)</name>
        <dbReference type="ChEBI" id="CHEBI:29108"/>
    </cofactor>
</comment>
<evidence type="ECO:0000256" key="16">
    <source>
        <dbReference type="SAM" id="SignalP"/>
    </source>
</evidence>
<evidence type="ECO:0000256" key="7">
    <source>
        <dbReference type="ARBA" id="ARBA00022837"/>
    </source>
</evidence>
<evidence type="ECO:0000256" key="1">
    <source>
        <dbReference type="ARBA" id="ARBA00000548"/>
    </source>
</evidence>
<evidence type="ECO:0000256" key="2">
    <source>
        <dbReference type="ARBA" id="ARBA00001913"/>
    </source>
</evidence>
<sequence>MASLKTIITLLVLCVPLIQAAATADWRSRSIYQVVTDRFARTDNSVTAPCDTGAGLYCGGSFQGIINRLDYIQNLGFSAIWISPVTYQIPEITADLSAYHGYWQQDMYRVNPFFGTVADLLSLSNALHSRNMYLMFDVVANHLAYAGNGNTVPDWTRFNPFNDPKYFHPFKLLSSDPYNATCAQVCWLGDLTVSLPDLKSEDPIVASMLNTWITELVSNYSVDGLRIDSIFNMNPNFFPGFNQAAGVFCLGEGSTNLASSLCPLSTELDGLINYPMYYSITNAFKSTSANISTLVDGMNSVQSQCRDVTAMGLFSENHDLPRFASNNGDIALARNVLAFDLLGDGIPVIYYGAEQHLSGAYNPANREALWLTGYSMTSTSLPSLVQSLNRLRAHAVNMSTPGCDYLTSISVPIYTGTNTLALLKGFDGNQVVTVLTNLGSNPGSSPDEQITLGGAKTNFTAQEALTEVLSCTSVVTDGSGNLQVTLNDGGPKVYYPSAGLAGSNLCGYS</sequence>
<comment type="catalytic activity">
    <reaction evidence="1">
        <text>Endohydrolysis of (1-&gt;4)-alpha-D-glucosidic linkages in polysaccharides containing three or more (1-&gt;4)-alpha-linked D-glucose units.</text>
        <dbReference type="EC" id="3.2.1.1"/>
    </reaction>
</comment>
<feature type="disulfide bond" evidence="14">
    <location>
        <begin position="262"/>
        <end position="305"/>
    </location>
</feature>
<dbReference type="InterPro" id="IPR015340">
    <property type="entry name" value="A_amylase_C_dom"/>
</dbReference>
<keyword evidence="10" id="KW-0119">Carbohydrate metabolism</keyword>
<feature type="disulfide bond" evidence="14">
    <location>
        <begin position="50"/>
        <end position="58"/>
    </location>
</feature>
<feature type="signal peptide" evidence="16">
    <location>
        <begin position="1"/>
        <end position="20"/>
    </location>
</feature>
<evidence type="ECO:0000256" key="5">
    <source>
        <dbReference type="ARBA" id="ARBA00022723"/>
    </source>
</evidence>
<evidence type="ECO:0000256" key="13">
    <source>
        <dbReference type="PIRSR" id="PIRSR001024-2"/>
    </source>
</evidence>
<evidence type="ECO:0000256" key="11">
    <source>
        <dbReference type="ARBA" id="ARBA00023295"/>
    </source>
</evidence>
<keyword evidence="11" id="KW-0326">Glycosidase</keyword>
<keyword evidence="16" id="KW-0732">Signal</keyword>
<dbReference type="EMBL" id="NPHW01002558">
    <property type="protein sequence ID" value="OXV11223.1"/>
    <property type="molecule type" value="Genomic_DNA"/>
</dbReference>
<dbReference type="InterPro" id="IPR006047">
    <property type="entry name" value="GH13_cat_dom"/>
</dbReference>
<feature type="active site" description="Proton donor" evidence="12">
    <location>
        <position position="252"/>
    </location>
</feature>
<organism evidence="18 19">
    <name type="scientific">Elaphomyces granulatus</name>
    <dbReference type="NCBI Taxonomy" id="519963"/>
    <lineage>
        <taxon>Eukaryota</taxon>
        <taxon>Fungi</taxon>
        <taxon>Dikarya</taxon>
        <taxon>Ascomycota</taxon>
        <taxon>Pezizomycotina</taxon>
        <taxon>Eurotiomycetes</taxon>
        <taxon>Eurotiomycetidae</taxon>
        <taxon>Eurotiales</taxon>
        <taxon>Elaphomycetaceae</taxon>
        <taxon>Elaphomyces</taxon>
    </lineage>
</organism>
<feature type="active site" description="Nucleophile" evidence="12">
    <location>
        <position position="228"/>
    </location>
</feature>
<dbReference type="Proteomes" id="UP000243515">
    <property type="component" value="Unassembled WGS sequence"/>
</dbReference>
<accession>A0A232M4A5</accession>
<comment type="caution">
    <text evidence="18">The sequence shown here is derived from an EMBL/GenBank/DDBJ whole genome shotgun (WGS) entry which is preliminary data.</text>
</comment>
<keyword evidence="19" id="KW-1185">Reference proteome</keyword>
<keyword evidence="7" id="KW-0106">Calcium</keyword>
<evidence type="ECO:0000256" key="8">
    <source>
        <dbReference type="ARBA" id="ARBA00023157"/>
    </source>
</evidence>
<evidence type="ECO:0000313" key="19">
    <source>
        <dbReference type="Proteomes" id="UP000243515"/>
    </source>
</evidence>
<dbReference type="PIRSF" id="PIRSF001024">
    <property type="entry name" value="Alph-amyl_fung"/>
    <property type="match status" value="1"/>
</dbReference>
<evidence type="ECO:0000313" key="18">
    <source>
        <dbReference type="EMBL" id="OXV11223.1"/>
    </source>
</evidence>
<feature type="binding site" evidence="15">
    <location>
        <position position="226"/>
    </location>
    <ligand>
        <name>substrate</name>
    </ligand>
</feature>
<dbReference type="InterPro" id="IPR013777">
    <property type="entry name" value="A-amylase-like"/>
</dbReference>
<dbReference type="PANTHER" id="PTHR10357">
    <property type="entry name" value="ALPHA-AMYLASE FAMILY MEMBER"/>
    <property type="match status" value="1"/>
</dbReference>
<keyword evidence="6" id="KW-0378">Hydrolase</keyword>
<dbReference type="OrthoDB" id="204980at2759"/>
<reference evidence="18 19" key="1">
    <citation type="journal article" date="2015" name="Environ. Microbiol.">
        <title>Metagenome sequence of Elaphomyces granulatus from sporocarp tissue reveals Ascomycota ectomycorrhizal fingerprints of genome expansion and a Proteobacteria-rich microbiome.</title>
        <authorList>
            <person name="Quandt C.A."/>
            <person name="Kohler A."/>
            <person name="Hesse C.N."/>
            <person name="Sharpton T.J."/>
            <person name="Martin F."/>
            <person name="Spatafora J.W."/>
        </authorList>
    </citation>
    <scope>NUCLEOTIDE SEQUENCE [LARGE SCALE GENOMIC DNA]</scope>
    <source>
        <strain evidence="18 19">OSC145934</strain>
    </source>
</reference>
<protein>
    <recommendedName>
        <fullName evidence="4">alpha-amylase</fullName>
        <ecNumber evidence="4">3.2.1.1</ecNumber>
    </recommendedName>
</protein>
<feature type="domain" description="Glycosyl hydrolase family 13 catalytic" evidence="17">
    <location>
        <begin position="33"/>
        <end position="392"/>
    </location>
</feature>
<dbReference type="AlphaFoldDB" id="A0A232M4A5"/>
<dbReference type="InterPro" id="IPR013780">
    <property type="entry name" value="Glyco_hydro_b"/>
</dbReference>
<dbReference type="InterPro" id="IPR017853">
    <property type="entry name" value="GH"/>
</dbReference>
<dbReference type="EC" id="3.2.1.1" evidence="4"/>
<evidence type="ECO:0000256" key="12">
    <source>
        <dbReference type="PIRSR" id="PIRSR001024-1"/>
    </source>
</evidence>
<keyword evidence="5" id="KW-0479">Metal-binding</keyword>
<dbReference type="SMART" id="SM00642">
    <property type="entry name" value="Aamy"/>
    <property type="match status" value="1"/>
</dbReference>
<feature type="site" description="Transition state stabilizer" evidence="13">
    <location>
        <position position="319"/>
    </location>
</feature>
<dbReference type="PANTHER" id="PTHR10357:SF218">
    <property type="entry name" value="ALPHA-AMYLASE"/>
    <property type="match status" value="1"/>
</dbReference>
<gene>
    <name evidence="18" type="ORF">Egran_01016</name>
</gene>
<dbReference type="GO" id="GO:0004556">
    <property type="term" value="F:alpha-amylase activity"/>
    <property type="evidence" value="ECO:0007669"/>
    <property type="project" value="UniProtKB-EC"/>
</dbReference>
<dbReference type="GO" id="GO:0005509">
    <property type="term" value="F:calcium ion binding"/>
    <property type="evidence" value="ECO:0007669"/>
    <property type="project" value="InterPro"/>
</dbReference>
<dbReference type="Pfam" id="PF09260">
    <property type="entry name" value="A_amylase_dom_C"/>
    <property type="match status" value="1"/>
</dbReference>
<dbReference type="Gene3D" id="2.60.40.1180">
    <property type="entry name" value="Golgi alpha-mannosidase II"/>
    <property type="match status" value="1"/>
</dbReference>
<comment type="similarity">
    <text evidence="3">Belongs to the glycosyl hydrolase 13 family.</text>
</comment>